<dbReference type="EMBL" id="BARS01010214">
    <property type="protein sequence ID" value="GAF91058.1"/>
    <property type="molecule type" value="Genomic_DNA"/>
</dbReference>
<sequence length="137" mass="16062">MLTAQEAKDKCLQIWRYIEEHVTDPAWREKVIDRYTGSWSGLDENIKKYALRQLFPNDDPNSQCYLCEFHRIQSDGSWESCQDCSLGRGEPGWGLAPCMWSRRPYASFTLNVRRERWSRAAAAAQRLVDTVKDWQVD</sequence>
<name>X0TC41_9ZZZZ</name>
<dbReference type="AlphaFoldDB" id="X0TC41"/>
<accession>X0TC41</accession>
<comment type="caution">
    <text evidence="1">The sequence shown here is derived from an EMBL/GenBank/DDBJ whole genome shotgun (WGS) entry which is preliminary data.</text>
</comment>
<organism evidence="1">
    <name type="scientific">marine sediment metagenome</name>
    <dbReference type="NCBI Taxonomy" id="412755"/>
    <lineage>
        <taxon>unclassified sequences</taxon>
        <taxon>metagenomes</taxon>
        <taxon>ecological metagenomes</taxon>
    </lineage>
</organism>
<protein>
    <submittedName>
        <fullName evidence="1">Uncharacterized protein</fullName>
    </submittedName>
</protein>
<reference evidence="1" key="1">
    <citation type="journal article" date="2014" name="Front. Microbiol.">
        <title>High frequency of phylogenetically diverse reductive dehalogenase-homologous genes in deep subseafloor sedimentary metagenomes.</title>
        <authorList>
            <person name="Kawai M."/>
            <person name="Futagami T."/>
            <person name="Toyoda A."/>
            <person name="Takaki Y."/>
            <person name="Nishi S."/>
            <person name="Hori S."/>
            <person name="Arai W."/>
            <person name="Tsubouchi T."/>
            <person name="Morono Y."/>
            <person name="Uchiyama I."/>
            <person name="Ito T."/>
            <person name="Fujiyama A."/>
            <person name="Inagaki F."/>
            <person name="Takami H."/>
        </authorList>
    </citation>
    <scope>NUCLEOTIDE SEQUENCE</scope>
    <source>
        <strain evidence="1">Expedition CK06-06</strain>
    </source>
</reference>
<proteinExistence type="predicted"/>
<gene>
    <name evidence="1" type="ORF">S01H1_18998</name>
</gene>
<evidence type="ECO:0000313" key="1">
    <source>
        <dbReference type="EMBL" id="GAF91058.1"/>
    </source>
</evidence>